<organism evidence="5 6">
    <name type="scientific">Circinella minor</name>
    <dbReference type="NCBI Taxonomy" id="1195481"/>
    <lineage>
        <taxon>Eukaryota</taxon>
        <taxon>Fungi</taxon>
        <taxon>Fungi incertae sedis</taxon>
        <taxon>Mucoromycota</taxon>
        <taxon>Mucoromycotina</taxon>
        <taxon>Mucoromycetes</taxon>
        <taxon>Mucorales</taxon>
        <taxon>Lichtheimiaceae</taxon>
        <taxon>Circinella</taxon>
    </lineage>
</organism>
<proteinExistence type="inferred from homology"/>
<dbReference type="Pfam" id="PF01255">
    <property type="entry name" value="Prenyltransf"/>
    <property type="match status" value="1"/>
</dbReference>
<evidence type="ECO:0000313" key="5">
    <source>
        <dbReference type="EMBL" id="KAG2219325.1"/>
    </source>
</evidence>
<dbReference type="InterPro" id="IPR001441">
    <property type="entry name" value="UPP_synth-like"/>
</dbReference>
<evidence type="ECO:0000256" key="1">
    <source>
        <dbReference type="ARBA" id="ARBA00005432"/>
    </source>
</evidence>
<dbReference type="HAMAP" id="MF_01139">
    <property type="entry name" value="ISPT"/>
    <property type="match status" value="1"/>
</dbReference>
<dbReference type="GO" id="GO:0016020">
    <property type="term" value="C:membrane"/>
    <property type="evidence" value="ECO:0007669"/>
    <property type="project" value="TreeGrafter"/>
</dbReference>
<dbReference type="PANTHER" id="PTHR10291:SF43">
    <property type="entry name" value="DEHYDRODOLICHYL DIPHOSPHATE SYNTHASE COMPLEX SUBUNIT DHDDS"/>
    <property type="match status" value="1"/>
</dbReference>
<comment type="caution">
    <text evidence="5">The sequence shown here is derived from an EMBL/GenBank/DDBJ whole genome shotgun (WGS) entry which is preliminary data.</text>
</comment>
<dbReference type="AlphaFoldDB" id="A0A8H7RYP0"/>
<keyword evidence="3" id="KW-0460">Magnesium</keyword>
<evidence type="ECO:0000256" key="3">
    <source>
        <dbReference type="ARBA" id="ARBA00022842"/>
    </source>
</evidence>
<dbReference type="FunFam" id="3.40.1180.10:FF:000005">
    <property type="entry name" value="Alkyl transferase"/>
    <property type="match status" value="1"/>
</dbReference>
<dbReference type="SUPFAM" id="SSF64005">
    <property type="entry name" value="Undecaprenyl diphosphate synthase"/>
    <property type="match status" value="1"/>
</dbReference>
<evidence type="ECO:0000256" key="4">
    <source>
        <dbReference type="RuleBase" id="RU363018"/>
    </source>
</evidence>
<dbReference type="GO" id="GO:0005783">
    <property type="term" value="C:endoplasmic reticulum"/>
    <property type="evidence" value="ECO:0007669"/>
    <property type="project" value="TreeGrafter"/>
</dbReference>
<dbReference type="Proteomes" id="UP000646827">
    <property type="component" value="Unassembled WGS sequence"/>
</dbReference>
<dbReference type="InterPro" id="IPR018520">
    <property type="entry name" value="UPP_synth-like_CS"/>
</dbReference>
<gene>
    <name evidence="5" type="ORF">INT45_006858</name>
</gene>
<dbReference type="EC" id="2.5.1.-" evidence="4"/>
<dbReference type="CDD" id="cd00475">
    <property type="entry name" value="Cis_IPPS"/>
    <property type="match status" value="1"/>
</dbReference>
<dbReference type="EMBL" id="JAEPRB010000184">
    <property type="protein sequence ID" value="KAG2219325.1"/>
    <property type="molecule type" value="Genomic_DNA"/>
</dbReference>
<dbReference type="GO" id="GO:0016094">
    <property type="term" value="P:polyprenol biosynthetic process"/>
    <property type="evidence" value="ECO:0007669"/>
    <property type="project" value="TreeGrafter"/>
</dbReference>
<dbReference type="GO" id="GO:0005811">
    <property type="term" value="C:lipid droplet"/>
    <property type="evidence" value="ECO:0007669"/>
    <property type="project" value="TreeGrafter"/>
</dbReference>
<dbReference type="PROSITE" id="PS01066">
    <property type="entry name" value="UPP_SYNTHASE"/>
    <property type="match status" value="1"/>
</dbReference>
<keyword evidence="2 4" id="KW-0808">Transferase</keyword>
<dbReference type="PANTHER" id="PTHR10291">
    <property type="entry name" value="DEHYDRODOLICHYL DIPHOSPHATE SYNTHASE FAMILY MEMBER"/>
    <property type="match status" value="1"/>
</dbReference>
<evidence type="ECO:0000256" key="2">
    <source>
        <dbReference type="ARBA" id="ARBA00022679"/>
    </source>
</evidence>
<dbReference type="GO" id="GO:0045547">
    <property type="term" value="F:ditrans,polycis-polyprenyl diphosphate synthase [(2E,6E)-farnesyl diphosphate specific] activity"/>
    <property type="evidence" value="ECO:0007669"/>
    <property type="project" value="TreeGrafter"/>
</dbReference>
<dbReference type="GO" id="GO:1904423">
    <property type="term" value="C:dehydrodolichyl diphosphate synthase complex"/>
    <property type="evidence" value="ECO:0007669"/>
    <property type="project" value="TreeGrafter"/>
</dbReference>
<dbReference type="OrthoDB" id="4173905at2759"/>
<feature type="non-terminal residue" evidence="5">
    <location>
        <position position="1"/>
    </location>
</feature>
<sequence>KNMTSLISSIYDYGYMTTEKAAIGILSRGRIPSHVGFILDGNRRYARKAGASNTKFGHYEGFKQLNKVLDFCMRLGIQSVTVFAFSIENFKRSEEEVAYLMQLFREAFTIFSEKNELIDGYRIGIRVLGHLSYLPSDVQELAHKVMKKTEHNTERYFNICCPYTSRDEMTTAIKENVKLVEQNKMNIDDITEKSIHDHLFTSASPPLDILVRTSGEIRLSDFLLWQASDQCQIQLLNCFWPELTFWKFLPILLEYQIYHDASHNNNNDNKE</sequence>
<protein>
    <recommendedName>
        <fullName evidence="4">Alkyl transferase</fullName>
        <ecNumber evidence="4">2.5.1.-</ecNumber>
    </recommendedName>
</protein>
<dbReference type="Gene3D" id="3.40.1180.10">
    <property type="entry name" value="Decaprenyl diphosphate synthase-like"/>
    <property type="match status" value="1"/>
</dbReference>
<evidence type="ECO:0000313" key="6">
    <source>
        <dbReference type="Proteomes" id="UP000646827"/>
    </source>
</evidence>
<reference evidence="5 6" key="1">
    <citation type="submission" date="2020-12" db="EMBL/GenBank/DDBJ databases">
        <title>Metabolic potential, ecology and presence of endohyphal bacteria is reflected in genomic diversity of Mucoromycotina.</title>
        <authorList>
            <person name="Muszewska A."/>
            <person name="Okrasinska A."/>
            <person name="Steczkiewicz K."/>
            <person name="Drgas O."/>
            <person name="Orlowska M."/>
            <person name="Perlinska-Lenart U."/>
            <person name="Aleksandrzak-Piekarczyk T."/>
            <person name="Szatraj K."/>
            <person name="Zielenkiewicz U."/>
            <person name="Pilsyk S."/>
            <person name="Malc E."/>
            <person name="Mieczkowski P."/>
            <person name="Kruszewska J.S."/>
            <person name="Biernat P."/>
            <person name="Pawlowska J."/>
        </authorList>
    </citation>
    <scope>NUCLEOTIDE SEQUENCE [LARGE SCALE GENOMIC DNA]</scope>
    <source>
        <strain evidence="5 6">CBS 142.35</strain>
    </source>
</reference>
<dbReference type="InterPro" id="IPR036424">
    <property type="entry name" value="UPP_synth-like_sf"/>
</dbReference>
<accession>A0A8H7RYP0</accession>
<comment type="similarity">
    <text evidence="1 4">Belongs to the UPP synthase family.</text>
</comment>
<keyword evidence="6" id="KW-1185">Reference proteome</keyword>
<dbReference type="NCBIfam" id="TIGR00055">
    <property type="entry name" value="uppS"/>
    <property type="match status" value="1"/>
</dbReference>
<name>A0A8H7RYP0_9FUNG</name>